<dbReference type="FunFam" id="3.30.70.270:FF:000001">
    <property type="entry name" value="Diguanylate cyclase domain protein"/>
    <property type="match status" value="1"/>
</dbReference>
<dbReference type="PANTHER" id="PTHR46663:SF4">
    <property type="entry name" value="DIGUANYLATE CYCLASE DGCT-RELATED"/>
    <property type="match status" value="1"/>
</dbReference>
<feature type="domain" description="PAS" evidence="1">
    <location>
        <begin position="216"/>
        <end position="270"/>
    </location>
</feature>
<evidence type="ECO:0000259" key="3">
    <source>
        <dbReference type="PROSITE" id="PS50887"/>
    </source>
</evidence>
<dbReference type="OrthoDB" id="7185134at2"/>
<evidence type="ECO:0000313" key="4">
    <source>
        <dbReference type="EMBL" id="QGM44793.1"/>
    </source>
</evidence>
<dbReference type="InterPro" id="IPR000700">
    <property type="entry name" value="PAS-assoc_C"/>
</dbReference>
<dbReference type="SMART" id="SM00091">
    <property type="entry name" value="PAS"/>
    <property type="match status" value="1"/>
</dbReference>
<dbReference type="PROSITE" id="PS50112">
    <property type="entry name" value="PAS"/>
    <property type="match status" value="1"/>
</dbReference>
<evidence type="ECO:0000313" key="5">
    <source>
        <dbReference type="Proteomes" id="UP000309061"/>
    </source>
</evidence>
<dbReference type="SUPFAM" id="SSF55785">
    <property type="entry name" value="PYP-like sensor domain (PAS domain)"/>
    <property type="match status" value="1"/>
</dbReference>
<dbReference type="Proteomes" id="UP000309061">
    <property type="component" value="Chromosome"/>
</dbReference>
<accession>A0A6B8KED1</accession>
<dbReference type="InterPro" id="IPR052163">
    <property type="entry name" value="DGC-Regulatory_Protein"/>
</dbReference>
<dbReference type="CDD" id="cd00130">
    <property type="entry name" value="PAS"/>
    <property type="match status" value="1"/>
</dbReference>
<dbReference type="InterPro" id="IPR000014">
    <property type="entry name" value="PAS"/>
</dbReference>
<dbReference type="KEGG" id="mhey:H2LOC_003305"/>
<dbReference type="InterPro" id="IPR000160">
    <property type="entry name" value="GGDEF_dom"/>
</dbReference>
<evidence type="ECO:0000259" key="2">
    <source>
        <dbReference type="PROSITE" id="PS50113"/>
    </source>
</evidence>
<evidence type="ECO:0000259" key="1">
    <source>
        <dbReference type="PROSITE" id="PS50112"/>
    </source>
</evidence>
<dbReference type="PROSITE" id="PS50113">
    <property type="entry name" value="PAC"/>
    <property type="match status" value="1"/>
</dbReference>
<sequence>MLGPRQVYVTPFDMSRSGGLKLQFVTPLYKGAKLLGYLLFGVGSPTFLQRLEEIRSQTPAVELMLFNSQGQLLCAAACSAPLHVSETLSSFPGSDSGVVKTKAGTLVYKTVYPLNGLESVVWSGDSNKSIGSAPGGKRNDYRFRAAAFIPDDLVSGSISLAHLGLEARANLLFLGVAAGWLAVALLRLREERDRKQHILQLAVDLYNNAPCGYHSLDPHGTVLLMNDTELGWLGYSRDEVIGKRKYPEFLSSPEAAKRFMECFSAMVRGASAPPETETRFQARRKNGTLFDISITPNCVRDADGRFVMSRSIVNNITERVRLEAALEQEAHLDALTAVHNRGYFMKLAELQLTRAQRKNEPISLLYLDLDHFKAINDAYGHHTGDQVLRHSCRLISRSLRAGDIFGRMGGEEFAVLLPGIAAHEGVAVAERLRRLVSKAPLPVGDDGEIRVTISIGVADFSTDGPNLDALLSAADRALYRAKNRGRDRVESAAGFALNAPISA</sequence>
<reference evidence="4 5" key="1">
    <citation type="submission" date="2019-11" db="EMBL/GenBank/DDBJ databases">
        <title>The genome sequence of Methylocystis heyeri.</title>
        <authorList>
            <person name="Oshkin I.Y."/>
            <person name="Miroshnikov K."/>
            <person name="Dedysh S.N."/>
        </authorList>
    </citation>
    <scope>NUCLEOTIDE SEQUENCE [LARGE SCALE GENOMIC DNA]</scope>
    <source>
        <strain evidence="4 5">H2</strain>
    </source>
</reference>
<keyword evidence="5" id="KW-1185">Reference proteome</keyword>
<dbReference type="Pfam" id="PF00990">
    <property type="entry name" value="GGDEF"/>
    <property type="match status" value="1"/>
</dbReference>
<dbReference type="GO" id="GO:0003824">
    <property type="term" value="F:catalytic activity"/>
    <property type="evidence" value="ECO:0007669"/>
    <property type="project" value="UniProtKB-ARBA"/>
</dbReference>
<dbReference type="SUPFAM" id="SSF55073">
    <property type="entry name" value="Nucleotide cyclase"/>
    <property type="match status" value="1"/>
</dbReference>
<dbReference type="InterPro" id="IPR029787">
    <property type="entry name" value="Nucleotide_cyclase"/>
</dbReference>
<dbReference type="NCBIfam" id="TIGR00229">
    <property type="entry name" value="sensory_box"/>
    <property type="match status" value="1"/>
</dbReference>
<dbReference type="InterPro" id="IPR043128">
    <property type="entry name" value="Rev_trsase/Diguanyl_cyclase"/>
</dbReference>
<dbReference type="SMART" id="SM00267">
    <property type="entry name" value="GGDEF"/>
    <property type="match status" value="1"/>
</dbReference>
<dbReference type="InterPro" id="IPR035965">
    <property type="entry name" value="PAS-like_dom_sf"/>
</dbReference>
<protein>
    <submittedName>
        <fullName evidence="4">Diguanylate cyclase</fullName>
    </submittedName>
</protein>
<dbReference type="NCBIfam" id="TIGR00254">
    <property type="entry name" value="GGDEF"/>
    <property type="match status" value="1"/>
</dbReference>
<dbReference type="PANTHER" id="PTHR46663">
    <property type="entry name" value="DIGUANYLATE CYCLASE DGCT-RELATED"/>
    <property type="match status" value="1"/>
</dbReference>
<feature type="domain" description="GGDEF" evidence="3">
    <location>
        <begin position="360"/>
        <end position="494"/>
    </location>
</feature>
<dbReference type="Gene3D" id="3.30.450.20">
    <property type="entry name" value="PAS domain"/>
    <property type="match status" value="1"/>
</dbReference>
<organism evidence="4 5">
    <name type="scientific">Methylocystis heyeri</name>
    <dbReference type="NCBI Taxonomy" id="391905"/>
    <lineage>
        <taxon>Bacteria</taxon>
        <taxon>Pseudomonadati</taxon>
        <taxon>Pseudomonadota</taxon>
        <taxon>Alphaproteobacteria</taxon>
        <taxon>Hyphomicrobiales</taxon>
        <taxon>Methylocystaceae</taxon>
        <taxon>Methylocystis</taxon>
    </lineage>
</organism>
<dbReference type="EMBL" id="CP046052">
    <property type="protein sequence ID" value="QGM44793.1"/>
    <property type="molecule type" value="Genomic_DNA"/>
</dbReference>
<dbReference type="RefSeq" id="WP_136495090.1">
    <property type="nucleotide sequence ID" value="NZ_CP046052.1"/>
</dbReference>
<dbReference type="Gene3D" id="3.30.70.270">
    <property type="match status" value="1"/>
</dbReference>
<dbReference type="PROSITE" id="PS50887">
    <property type="entry name" value="GGDEF"/>
    <property type="match status" value="1"/>
</dbReference>
<proteinExistence type="predicted"/>
<dbReference type="AlphaFoldDB" id="A0A6B8KED1"/>
<name>A0A6B8KED1_9HYPH</name>
<feature type="domain" description="PAC" evidence="2">
    <location>
        <begin position="276"/>
        <end position="328"/>
    </location>
</feature>
<dbReference type="Pfam" id="PF13426">
    <property type="entry name" value="PAS_9"/>
    <property type="match status" value="1"/>
</dbReference>
<gene>
    <name evidence="4" type="ORF">H2LOC_003305</name>
</gene>
<dbReference type="CDD" id="cd01949">
    <property type="entry name" value="GGDEF"/>
    <property type="match status" value="1"/>
</dbReference>